<name>A0A6I2UVH2_9FIRM</name>
<keyword evidence="3 5" id="KW-0560">Oxidoreductase</keyword>
<dbReference type="FunFam" id="3.40.30.10:FF:000010">
    <property type="entry name" value="Glutathione peroxidase"/>
    <property type="match status" value="1"/>
</dbReference>
<dbReference type="InterPro" id="IPR036249">
    <property type="entry name" value="Thioredoxin-like_sf"/>
</dbReference>
<evidence type="ECO:0000313" key="7">
    <source>
        <dbReference type="Proteomes" id="UP000430222"/>
    </source>
</evidence>
<evidence type="ECO:0000313" key="6">
    <source>
        <dbReference type="EMBL" id="MSV23651.1"/>
    </source>
</evidence>
<dbReference type="PANTHER" id="PTHR11592">
    <property type="entry name" value="GLUTATHIONE PEROXIDASE"/>
    <property type="match status" value="1"/>
</dbReference>
<gene>
    <name evidence="6" type="ORF">FYJ78_00255</name>
</gene>
<dbReference type="InterPro" id="IPR000889">
    <property type="entry name" value="Glutathione_peroxidase"/>
</dbReference>
<dbReference type="PROSITE" id="PS00763">
    <property type="entry name" value="GLUTATHIONE_PEROXID_2"/>
    <property type="match status" value="1"/>
</dbReference>
<evidence type="ECO:0000256" key="5">
    <source>
        <dbReference type="RuleBase" id="RU000499"/>
    </source>
</evidence>
<dbReference type="PANTHER" id="PTHR11592:SF78">
    <property type="entry name" value="GLUTATHIONE PEROXIDASE"/>
    <property type="match status" value="1"/>
</dbReference>
<evidence type="ECO:0000256" key="4">
    <source>
        <dbReference type="PIRSR" id="PIRSR000303-1"/>
    </source>
</evidence>
<protein>
    <recommendedName>
        <fullName evidence="5">Glutathione peroxidase</fullName>
    </recommendedName>
</protein>
<dbReference type="InterPro" id="IPR029760">
    <property type="entry name" value="GPX_CS"/>
</dbReference>
<dbReference type="PROSITE" id="PS51355">
    <property type="entry name" value="GLUTATHIONE_PEROXID_3"/>
    <property type="match status" value="1"/>
</dbReference>
<proteinExistence type="inferred from homology"/>
<keyword evidence="7" id="KW-1185">Reference proteome</keyword>
<organism evidence="6 7">
    <name type="scientific">Selenomonas montiformis</name>
    <dbReference type="NCBI Taxonomy" id="2652285"/>
    <lineage>
        <taxon>Bacteria</taxon>
        <taxon>Bacillati</taxon>
        <taxon>Bacillota</taxon>
        <taxon>Negativicutes</taxon>
        <taxon>Selenomonadales</taxon>
        <taxon>Selenomonadaceae</taxon>
        <taxon>Selenomonas</taxon>
    </lineage>
</organism>
<evidence type="ECO:0000256" key="2">
    <source>
        <dbReference type="ARBA" id="ARBA00022559"/>
    </source>
</evidence>
<dbReference type="PIRSF" id="PIRSF000303">
    <property type="entry name" value="Glutathion_perox"/>
    <property type="match status" value="1"/>
</dbReference>
<dbReference type="Pfam" id="PF00255">
    <property type="entry name" value="GSHPx"/>
    <property type="match status" value="1"/>
</dbReference>
<dbReference type="EMBL" id="VUNL01000001">
    <property type="protein sequence ID" value="MSV23651.1"/>
    <property type="molecule type" value="Genomic_DNA"/>
</dbReference>
<dbReference type="PRINTS" id="PR01011">
    <property type="entry name" value="GLUTPROXDASE"/>
</dbReference>
<dbReference type="CDD" id="cd00340">
    <property type="entry name" value="GSH_Peroxidase"/>
    <property type="match status" value="1"/>
</dbReference>
<evidence type="ECO:0000256" key="1">
    <source>
        <dbReference type="ARBA" id="ARBA00006926"/>
    </source>
</evidence>
<dbReference type="GO" id="GO:0004601">
    <property type="term" value="F:peroxidase activity"/>
    <property type="evidence" value="ECO:0007669"/>
    <property type="project" value="UniProtKB-KW"/>
</dbReference>
<dbReference type="GO" id="GO:0034599">
    <property type="term" value="P:cellular response to oxidative stress"/>
    <property type="evidence" value="ECO:0007669"/>
    <property type="project" value="TreeGrafter"/>
</dbReference>
<comment type="similarity">
    <text evidence="1 5">Belongs to the glutathione peroxidase family.</text>
</comment>
<dbReference type="RefSeq" id="WP_154619414.1">
    <property type="nucleotide sequence ID" value="NZ_JBQHVT010000006.1"/>
</dbReference>
<feature type="active site" evidence="4">
    <location>
        <position position="35"/>
    </location>
</feature>
<dbReference type="InterPro" id="IPR029759">
    <property type="entry name" value="GPX_AS"/>
</dbReference>
<keyword evidence="2 5" id="KW-0575">Peroxidase</keyword>
<comment type="caution">
    <text evidence="6">The sequence shown here is derived from an EMBL/GenBank/DDBJ whole genome shotgun (WGS) entry which is preliminary data.</text>
</comment>
<evidence type="ECO:0000256" key="3">
    <source>
        <dbReference type="ARBA" id="ARBA00023002"/>
    </source>
</evidence>
<dbReference type="AlphaFoldDB" id="A0A6I2UVH2"/>
<sequence length="181" mass="20490">MSIYDFVVKTNKGEEKSLADYKGKVLVIVNTASKCGFTPQFKELQDLYMKYKGQGLEILGFPCNQFAEQEPGSNAEVQEFCRLNYGVTFQIFAKGDVRGENAQPLFQYLTRQQGFKGFDPAHPNAALLQKALEEHFPEYLEGDSIKWNFTKFLVDREGKVVARFEPTTEPSALAGEIEKLL</sequence>
<dbReference type="PROSITE" id="PS00460">
    <property type="entry name" value="GLUTATHIONE_PEROXID_1"/>
    <property type="match status" value="1"/>
</dbReference>
<accession>A0A6I2UVH2</accession>
<dbReference type="Gene3D" id="3.40.30.10">
    <property type="entry name" value="Glutaredoxin"/>
    <property type="match status" value="1"/>
</dbReference>
<reference evidence="6 7" key="1">
    <citation type="submission" date="2019-08" db="EMBL/GenBank/DDBJ databases">
        <title>In-depth cultivation of the pig gut microbiome towards novel bacterial diversity and tailored functional studies.</title>
        <authorList>
            <person name="Wylensek D."/>
            <person name="Hitch T.C.A."/>
            <person name="Clavel T."/>
        </authorList>
    </citation>
    <scope>NUCLEOTIDE SEQUENCE [LARGE SCALE GENOMIC DNA]</scope>
    <source>
        <strain evidence="7">WCA-380-WT-3B3</strain>
    </source>
</reference>
<dbReference type="Proteomes" id="UP000430222">
    <property type="component" value="Unassembled WGS sequence"/>
</dbReference>
<dbReference type="SUPFAM" id="SSF52833">
    <property type="entry name" value="Thioredoxin-like"/>
    <property type="match status" value="1"/>
</dbReference>